<dbReference type="AlphaFoldDB" id="A0AAE0D290"/>
<evidence type="ECO:0000313" key="2">
    <source>
        <dbReference type="Proteomes" id="UP001281614"/>
    </source>
</evidence>
<evidence type="ECO:0000313" key="1">
    <source>
        <dbReference type="EMBL" id="KAK2739382.1"/>
    </source>
</evidence>
<name>A0AAE0D290_COLKA</name>
<dbReference type="Proteomes" id="UP001281614">
    <property type="component" value="Unassembled WGS sequence"/>
</dbReference>
<sequence>MDSALDSALAPAFLSALDGRQLSNFRSNFMYYFVETPANHKPLFREPRNFSQIKWHEWEDHYGGTHQDAPTKYIYALPSTGGS</sequence>
<proteinExistence type="predicted"/>
<gene>
    <name evidence="1" type="ORF">CKAH01_07332</name>
</gene>
<keyword evidence="2" id="KW-1185">Reference proteome</keyword>
<dbReference type="EMBL" id="VYYT01000367">
    <property type="protein sequence ID" value="KAK2739382.1"/>
    <property type="molecule type" value="Genomic_DNA"/>
</dbReference>
<protein>
    <submittedName>
        <fullName evidence="1">Uncharacterized protein</fullName>
    </submittedName>
</protein>
<accession>A0AAE0D290</accession>
<comment type="caution">
    <text evidence="1">The sequence shown here is derived from an EMBL/GenBank/DDBJ whole genome shotgun (WGS) entry which is preliminary data.</text>
</comment>
<reference evidence="1" key="1">
    <citation type="submission" date="2023-02" db="EMBL/GenBank/DDBJ databases">
        <title>Colletotrichum kahawae CIFC_Que2 genome sequencing and assembly.</title>
        <authorList>
            <person name="Baroncelli R."/>
        </authorList>
    </citation>
    <scope>NUCLEOTIDE SEQUENCE</scope>
    <source>
        <strain evidence="1">CIFC_Que2</strain>
    </source>
</reference>
<organism evidence="1 2">
    <name type="scientific">Colletotrichum kahawae</name>
    <name type="common">Coffee berry disease fungus</name>
    <dbReference type="NCBI Taxonomy" id="34407"/>
    <lineage>
        <taxon>Eukaryota</taxon>
        <taxon>Fungi</taxon>
        <taxon>Dikarya</taxon>
        <taxon>Ascomycota</taxon>
        <taxon>Pezizomycotina</taxon>
        <taxon>Sordariomycetes</taxon>
        <taxon>Hypocreomycetidae</taxon>
        <taxon>Glomerellales</taxon>
        <taxon>Glomerellaceae</taxon>
        <taxon>Colletotrichum</taxon>
        <taxon>Colletotrichum gloeosporioides species complex</taxon>
    </lineage>
</organism>